<comment type="catalytic activity">
    <reaction evidence="3">
        <text>xanthosine + phosphate = alpha-D-ribose 1-phosphate + xanthine</text>
        <dbReference type="Rhea" id="RHEA:27638"/>
        <dbReference type="ChEBI" id="CHEBI:17712"/>
        <dbReference type="ChEBI" id="CHEBI:18107"/>
        <dbReference type="ChEBI" id="CHEBI:43474"/>
        <dbReference type="ChEBI" id="CHEBI:57720"/>
        <dbReference type="EC" id="2.4.2.1"/>
    </reaction>
</comment>
<keyword evidence="2 3" id="KW-0808">Transferase</keyword>
<comment type="function">
    <text evidence="3">Catalyzes the phosphorolysis of diverse nucleosides, yielding D-ribose 1-phosphate and the respective free bases. Can use uridine, adenosine, guanosine, cytidine, thymidine, inosine and xanthosine as substrates. Also catalyzes the reverse reactions.</text>
</comment>
<evidence type="ECO:0000256" key="3">
    <source>
        <dbReference type="HAMAP-Rule" id="MF_01537"/>
    </source>
</evidence>
<proteinExistence type="inferred from homology"/>
<comment type="catalytic activity">
    <reaction evidence="3">
        <text>a purine D-ribonucleoside + phosphate = a purine nucleobase + alpha-D-ribose 1-phosphate</text>
        <dbReference type="Rhea" id="RHEA:19805"/>
        <dbReference type="ChEBI" id="CHEBI:26386"/>
        <dbReference type="ChEBI" id="CHEBI:43474"/>
        <dbReference type="ChEBI" id="CHEBI:57720"/>
        <dbReference type="ChEBI" id="CHEBI:142355"/>
        <dbReference type="EC" id="2.4.2.1"/>
    </reaction>
</comment>
<dbReference type="GO" id="GO:0004731">
    <property type="term" value="F:purine-nucleoside phosphorylase activity"/>
    <property type="evidence" value="ECO:0007669"/>
    <property type="project" value="UniProtKB-UniRule"/>
</dbReference>
<dbReference type="CDD" id="cd20296">
    <property type="entry name" value="cupin_PpnP-like"/>
    <property type="match status" value="1"/>
</dbReference>
<comment type="caution">
    <text evidence="4">The sequence shown here is derived from an EMBL/GenBank/DDBJ whole genome shotgun (WGS) entry which is preliminary data.</text>
</comment>
<comment type="catalytic activity">
    <reaction evidence="3">
        <text>cytidine + phosphate = cytosine + alpha-D-ribose 1-phosphate</text>
        <dbReference type="Rhea" id="RHEA:52540"/>
        <dbReference type="ChEBI" id="CHEBI:16040"/>
        <dbReference type="ChEBI" id="CHEBI:17562"/>
        <dbReference type="ChEBI" id="CHEBI:43474"/>
        <dbReference type="ChEBI" id="CHEBI:57720"/>
        <dbReference type="EC" id="2.4.2.2"/>
    </reaction>
</comment>
<organism evidence="4 5">
    <name type="scientific">Vibrio galatheae</name>
    <dbReference type="NCBI Taxonomy" id="579748"/>
    <lineage>
        <taxon>Bacteria</taxon>
        <taxon>Pseudomonadati</taxon>
        <taxon>Pseudomonadota</taxon>
        <taxon>Gammaproteobacteria</taxon>
        <taxon>Vibrionales</taxon>
        <taxon>Vibrionaceae</taxon>
        <taxon>Vibrio</taxon>
    </lineage>
</organism>
<dbReference type="PANTHER" id="PTHR36540:SF1">
    <property type="entry name" value="PYRIMIDINE_PURINE NUCLEOSIDE PHOSPHORYLASE"/>
    <property type="match status" value="1"/>
</dbReference>
<reference evidence="4 5" key="1">
    <citation type="journal article" date="2015" name="BMC Genomics">
        <title>Genome mining reveals unlocked bioactive potential of marine Gram-negative bacteria.</title>
        <authorList>
            <person name="Machado H."/>
            <person name="Sonnenschein E.C."/>
            <person name="Melchiorsen J."/>
            <person name="Gram L."/>
        </authorList>
    </citation>
    <scope>NUCLEOTIDE SEQUENCE [LARGE SCALE GENOMIC DNA]</scope>
    <source>
        <strain evidence="4 5">S2757</strain>
    </source>
</reference>
<dbReference type="GO" id="GO:0004850">
    <property type="term" value="F:uridine phosphorylase activity"/>
    <property type="evidence" value="ECO:0007669"/>
    <property type="project" value="RHEA"/>
</dbReference>
<dbReference type="STRING" id="579748.TW81_11940"/>
<name>A0A0F4NIF3_9VIBR</name>
<dbReference type="PANTHER" id="PTHR36540">
    <property type="entry name" value="PYRIMIDINE/PURINE NUCLEOSIDE PHOSPHORYLASE"/>
    <property type="match status" value="1"/>
</dbReference>
<comment type="catalytic activity">
    <reaction evidence="3">
        <text>adenosine + phosphate = alpha-D-ribose 1-phosphate + adenine</text>
        <dbReference type="Rhea" id="RHEA:27642"/>
        <dbReference type="ChEBI" id="CHEBI:16335"/>
        <dbReference type="ChEBI" id="CHEBI:16708"/>
        <dbReference type="ChEBI" id="CHEBI:43474"/>
        <dbReference type="ChEBI" id="CHEBI:57720"/>
        <dbReference type="EC" id="2.4.2.1"/>
    </reaction>
</comment>
<dbReference type="GO" id="GO:0009032">
    <property type="term" value="F:thymidine phosphorylase activity"/>
    <property type="evidence" value="ECO:0007669"/>
    <property type="project" value="RHEA"/>
</dbReference>
<dbReference type="InterPro" id="IPR009664">
    <property type="entry name" value="Ppnp"/>
</dbReference>
<dbReference type="InterPro" id="IPR011051">
    <property type="entry name" value="RmlC_Cupin_sf"/>
</dbReference>
<protein>
    <recommendedName>
        <fullName evidence="3">Pyrimidine/purine nucleoside phosphorylase</fullName>
        <ecNumber evidence="3">2.4.2.1</ecNumber>
        <ecNumber evidence="3">2.4.2.2</ecNumber>
    </recommendedName>
    <alternativeName>
        <fullName evidence="3">Adenosine phosphorylase</fullName>
    </alternativeName>
    <alternativeName>
        <fullName evidence="3">Cytidine phosphorylase</fullName>
    </alternativeName>
    <alternativeName>
        <fullName evidence="3">Guanosine phosphorylase</fullName>
    </alternativeName>
    <alternativeName>
        <fullName evidence="3">Inosine phosphorylase</fullName>
    </alternativeName>
    <alternativeName>
        <fullName evidence="3">Thymidine phosphorylase</fullName>
    </alternativeName>
    <alternativeName>
        <fullName evidence="3">Uridine phosphorylase</fullName>
    </alternativeName>
    <alternativeName>
        <fullName evidence="3">Xanthosine phosphorylase</fullName>
    </alternativeName>
</protein>
<dbReference type="GO" id="GO:0047975">
    <property type="term" value="F:guanosine phosphorylase activity"/>
    <property type="evidence" value="ECO:0007669"/>
    <property type="project" value="RHEA"/>
</dbReference>
<dbReference type="Gene3D" id="2.60.120.10">
    <property type="entry name" value="Jelly Rolls"/>
    <property type="match status" value="1"/>
</dbReference>
<sequence length="95" mass="10232">MIKANSYFEGQVQSLGFTQQDGDSSVGVMAVGEYTFGTAAPEKMTVVKGALTVKIAGEEEWVTYQAGESFNVAGDSSFDLQVQQPTAYLCEYLSK</sequence>
<comment type="catalytic activity">
    <reaction evidence="3">
        <text>guanosine + phosphate = alpha-D-ribose 1-phosphate + guanine</text>
        <dbReference type="Rhea" id="RHEA:13233"/>
        <dbReference type="ChEBI" id="CHEBI:16235"/>
        <dbReference type="ChEBI" id="CHEBI:16750"/>
        <dbReference type="ChEBI" id="CHEBI:43474"/>
        <dbReference type="ChEBI" id="CHEBI:57720"/>
        <dbReference type="EC" id="2.4.2.1"/>
    </reaction>
</comment>
<dbReference type="EC" id="2.4.2.2" evidence="3"/>
<dbReference type="AlphaFoldDB" id="A0A0F4NIF3"/>
<comment type="catalytic activity">
    <reaction evidence="3">
        <text>inosine + phosphate = alpha-D-ribose 1-phosphate + hypoxanthine</text>
        <dbReference type="Rhea" id="RHEA:27646"/>
        <dbReference type="ChEBI" id="CHEBI:17368"/>
        <dbReference type="ChEBI" id="CHEBI:17596"/>
        <dbReference type="ChEBI" id="CHEBI:43474"/>
        <dbReference type="ChEBI" id="CHEBI:57720"/>
        <dbReference type="EC" id="2.4.2.1"/>
    </reaction>
</comment>
<dbReference type="EC" id="2.4.2.1" evidence="3"/>
<evidence type="ECO:0000313" key="5">
    <source>
        <dbReference type="Proteomes" id="UP000033673"/>
    </source>
</evidence>
<dbReference type="RefSeq" id="WP_045955934.1">
    <property type="nucleotide sequence ID" value="NZ_JXXV01000018.1"/>
</dbReference>
<dbReference type="InterPro" id="IPR014710">
    <property type="entry name" value="RmlC-like_jellyroll"/>
</dbReference>
<dbReference type="HAMAP" id="MF_01537">
    <property type="entry name" value="Nucleos_phosphorylase_PpnP"/>
    <property type="match status" value="1"/>
</dbReference>
<dbReference type="FunFam" id="2.60.120.10:FF:000016">
    <property type="entry name" value="Pyrimidine/purine nucleoside phosphorylase"/>
    <property type="match status" value="1"/>
</dbReference>
<comment type="catalytic activity">
    <reaction evidence="3">
        <text>thymidine + phosphate = 2-deoxy-alpha-D-ribose 1-phosphate + thymine</text>
        <dbReference type="Rhea" id="RHEA:16037"/>
        <dbReference type="ChEBI" id="CHEBI:17748"/>
        <dbReference type="ChEBI" id="CHEBI:17821"/>
        <dbReference type="ChEBI" id="CHEBI:43474"/>
        <dbReference type="ChEBI" id="CHEBI:57259"/>
        <dbReference type="EC" id="2.4.2.2"/>
    </reaction>
</comment>
<dbReference type="Pfam" id="PF06865">
    <property type="entry name" value="Ppnp"/>
    <property type="match status" value="1"/>
</dbReference>
<evidence type="ECO:0000256" key="1">
    <source>
        <dbReference type="ARBA" id="ARBA00022676"/>
    </source>
</evidence>
<evidence type="ECO:0000256" key="2">
    <source>
        <dbReference type="ARBA" id="ARBA00022679"/>
    </source>
</evidence>
<keyword evidence="5" id="KW-1185">Reference proteome</keyword>
<gene>
    <name evidence="3" type="primary">ppnP</name>
    <name evidence="4" type="ORF">TW81_11940</name>
</gene>
<dbReference type="Proteomes" id="UP000033673">
    <property type="component" value="Unassembled WGS sequence"/>
</dbReference>
<dbReference type="PATRIC" id="fig|579748.3.peg.2463"/>
<dbReference type="SUPFAM" id="SSF51182">
    <property type="entry name" value="RmlC-like cupins"/>
    <property type="match status" value="1"/>
</dbReference>
<dbReference type="EMBL" id="JXXV01000018">
    <property type="protein sequence ID" value="KJY82907.1"/>
    <property type="molecule type" value="Genomic_DNA"/>
</dbReference>
<evidence type="ECO:0000313" key="4">
    <source>
        <dbReference type="EMBL" id="KJY82907.1"/>
    </source>
</evidence>
<comment type="catalytic activity">
    <reaction evidence="3">
        <text>uridine + phosphate = alpha-D-ribose 1-phosphate + uracil</text>
        <dbReference type="Rhea" id="RHEA:24388"/>
        <dbReference type="ChEBI" id="CHEBI:16704"/>
        <dbReference type="ChEBI" id="CHEBI:17568"/>
        <dbReference type="ChEBI" id="CHEBI:43474"/>
        <dbReference type="ChEBI" id="CHEBI:57720"/>
        <dbReference type="EC" id="2.4.2.2"/>
    </reaction>
</comment>
<dbReference type="GO" id="GO:0005829">
    <property type="term" value="C:cytosol"/>
    <property type="evidence" value="ECO:0007669"/>
    <property type="project" value="TreeGrafter"/>
</dbReference>
<accession>A0A0F4NIF3</accession>
<keyword evidence="1 3" id="KW-0328">Glycosyltransferase</keyword>
<comment type="similarity">
    <text evidence="3">Belongs to the nucleoside phosphorylase PpnP family.</text>
</comment>
<dbReference type="OrthoDB" id="9793848at2"/>